<feature type="compositionally biased region" description="Low complexity" evidence="1">
    <location>
        <begin position="172"/>
        <end position="185"/>
    </location>
</feature>
<accession>A0A914EGA4</accession>
<feature type="compositionally biased region" description="Polar residues" evidence="1">
    <location>
        <begin position="194"/>
        <end position="222"/>
    </location>
</feature>
<evidence type="ECO:0000313" key="4">
    <source>
        <dbReference type="WBParaSite" id="ACRNAN_scaffold7661.g12514.t1"/>
    </source>
</evidence>
<evidence type="ECO:0000259" key="2">
    <source>
        <dbReference type="Pfam" id="PF00059"/>
    </source>
</evidence>
<dbReference type="AlphaFoldDB" id="A0A914EGA4"/>
<feature type="compositionally biased region" description="Basic and acidic residues" evidence="1">
    <location>
        <begin position="223"/>
        <end position="232"/>
    </location>
</feature>
<dbReference type="Pfam" id="PF00059">
    <property type="entry name" value="Lectin_C"/>
    <property type="match status" value="1"/>
</dbReference>
<feature type="compositionally biased region" description="Low complexity" evidence="1">
    <location>
        <begin position="236"/>
        <end position="259"/>
    </location>
</feature>
<dbReference type="InterPro" id="IPR016187">
    <property type="entry name" value="CTDL_fold"/>
</dbReference>
<reference evidence="4" key="1">
    <citation type="submission" date="2022-11" db="UniProtKB">
        <authorList>
            <consortium name="WormBaseParasite"/>
        </authorList>
    </citation>
    <scope>IDENTIFICATION</scope>
</reference>
<feature type="region of interest" description="Disordered" evidence="1">
    <location>
        <begin position="172"/>
        <end position="260"/>
    </location>
</feature>
<dbReference type="SUPFAM" id="SSF56436">
    <property type="entry name" value="C-type lectin-like"/>
    <property type="match status" value="1"/>
</dbReference>
<evidence type="ECO:0000256" key="1">
    <source>
        <dbReference type="SAM" id="MobiDB-lite"/>
    </source>
</evidence>
<organism evidence="3 4">
    <name type="scientific">Acrobeloides nanus</name>
    <dbReference type="NCBI Taxonomy" id="290746"/>
    <lineage>
        <taxon>Eukaryota</taxon>
        <taxon>Metazoa</taxon>
        <taxon>Ecdysozoa</taxon>
        <taxon>Nematoda</taxon>
        <taxon>Chromadorea</taxon>
        <taxon>Rhabditida</taxon>
        <taxon>Tylenchina</taxon>
        <taxon>Cephalobomorpha</taxon>
        <taxon>Cephaloboidea</taxon>
        <taxon>Cephalobidae</taxon>
        <taxon>Acrobeloides</taxon>
    </lineage>
</organism>
<dbReference type="Gene3D" id="3.10.100.10">
    <property type="entry name" value="Mannose-Binding Protein A, subunit A"/>
    <property type="match status" value="1"/>
</dbReference>
<dbReference type="InterPro" id="IPR001304">
    <property type="entry name" value="C-type_lectin-like"/>
</dbReference>
<dbReference type="WBParaSite" id="ACRNAN_scaffold7661.g12514.t1">
    <property type="protein sequence ID" value="ACRNAN_scaffold7661.g12514.t1"/>
    <property type="gene ID" value="ACRNAN_scaffold7661.g12514"/>
</dbReference>
<proteinExistence type="predicted"/>
<dbReference type="Proteomes" id="UP000887540">
    <property type="component" value="Unplaced"/>
</dbReference>
<dbReference type="CDD" id="cd00037">
    <property type="entry name" value="CLECT"/>
    <property type="match status" value="1"/>
</dbReference>
<sequence>TKDIRYYEKQQFKQDLLHICDADNASLASIHSEVEDFIAQKIATDFNISPYVDYGYSFSPALIGLIYDDSIHNWTWSDGTEYNYSNFLTLDLVENINESNICGVYVAPSTTRWEINDYGWQTYLCHKGLYSTTIAICKKPRIKVYHKEDYEQYMSDFNLTTSTITSSTTTVSFTSTTTSGQTSTTNKEEKTNKDNQSSELSSTTTVSFNTTISGQTSTINSTNKDKEEKTNEDNQSSELSSSTNFQSSSGTTTSQILTSNNSKFLGRRAFGAQIAP</sequence>
<protein>
    <submittedName>
        <fullName evidence="4">C-type lectin domain-containing protein</fullName>
    </submittedName>
</protein>
<name>A0A914EGA4_9BILA</name>
<dbReference type="InterPro" id="IPR016186">
    <property type="entry name" value="C-type_lectin-like/link_sf"/>
</dbReference>
<feature type="domain" description="C-type lectin" evidence="2">
    <location>
        <begin position="18"/>
        <end position="125"/>
    </location>
</feature>
<keyword evidence="3" id="KW-1185">Reference proteome</keyword>
<evidence type="ECO:0000313" key="3">
    <source>
        <dbReference type="Proteomes" id="UP000887540"/>
    </source>
</evidence>